<reference evidence="2" key="1">
    <citation type="submission" date="2015-01" db="EMBL/GenBank/DDBJ databases">
        <authorList>
            <person name="Aksoy S."/>
            <person name="Warren W."/>
            <person name="Wilson R.K."/>
        </authorList>
    </citation>
    <scope>NUCLEOTIDE SEQUENCE [LARGE SCALE GENOMIC DNA]</scope>
    <source>
        <strain evidence="2">IAEA</strain>
    </source>
</reference>
<evidence type="ECO:0000313" key="2">
    <source>
        <dbReference type="Proteomes" id="UP000092460"/>
    </source>
</evidence>
<evidence type="ECO:0000313" key="1">
    <source>
        <dbReference type="EnsemblMetazoa" id="GPPI010880-PA"/>
    </source>
</evidence>
<dbReference type="EMBL" id="JXJN01004610">
    <property type="status" value="NOT_ANNOTATED_CDS"/>
    <property type="molecule type" value="Genomic_DNA"/>
</dbReference>
<dbReference type="AlphaFoldDB" id="A0A1B0AWA9"/>
<protein>
    <submittedName>
        <fullName evidence="1">Uncharacterized protein</fullName>
    </submittedName>
</protein>
<organism evidence="1 2">
    <name type="scientific">Glossina palpalis gambiensis</name>
    <dbReference type="NCBI Taxonomy" id="67801"/>
    <lineage>
        <taxon>Eukaryota</taxon>
        <taxon>Metazoa</taxon>
        <taxon>Ecdysozoa</taxon>
        <taxon>Arthropoda</taxon>
        <taxon>Hexapoda</taxon>
        <taxon>Insecta</taxon>
        <taxon>Pterygota</taxon>
        <taxon>Neoptera</taxon>
        <taxon>Endopterygota</taxon>
        <taxon>Diptera</taxon>
        <taxon>Brachycera</taxon>
        <taxon>Muscomorpha</taxon>
        <taxon>Hippoboscoidea</taxon>
        <taxon>Glossinidae</taxon>
        <taxon>Glossina</taxon>
    </lineage>
</organism>
<proteinExistence type="predicted"/>
<dbReference type="Proteomes" id="UP000092460">
    <property type="component" value="Unassembled WGS sequence"/>
</dbReference>
<dbReference type="VEuPathDB" id="VectorBase:GPPI010880"/>
<accession>A0A1B0AWA9</accession>
<reference evidence="1" key="2">
    <citation type="submission" date="2020-05" db="UniProtKB">
        <authorList>
            <consortium name="EnsemblMetazoa"/>
        </authorList>
    </citation>
    <scope>IDENTIFICATION</scope>
    <source>
        <strain evidence="1">IAEA</strain>
    </source>
</reference>
<dbReference type="EnsemblMetazoa" id="GPPI010880-RA">
    <property type="protein sequence ID" value="GPPI010880-PA"/>
    <property type="gene ID" value="GPPI010880"/>
</dbReference>
<name>A0A1B0AWA9_9MUSC</name>
<keyword evidence="2" id="KW-1185">Reference proteome</keyword>
<dbReference type="EMBL" id="JXJN01004611">
    <property type="status" value="NOT_ANNOTATED_CDS"/>
    <property type="molecule type" value="Genomic_DNA"/>
</dbReference>
<sequence length="92" mass="10731">MQQYFNDESYLWCLSRSPLKGFYNSFYRTKHVLTTISLRILKAQFKIAFDGLLILKPHFRMPRITVPITVKFDVNVNCPKLGLATSKPFTSQ</sequence>